<accession>A0A3A9JF20</accession>
<dbReference type="EMBL" id="RAQU01000030">
    <property type="protein sequence ID" value="RKK04860.1"/>
    <property type="molecule type" value="Genomic_DNA"/>
</dbReference>
<reference evidence="10 13" key="1">
    <citation type="submission" date="2018-09" db="EMBL/GenBank/DDBJ databases">
        <title>Roseomonas sp. nov., isolated from feces of Tibetan antelopes in the Qinghai-Tibet plateau, China.</title>
        <authorList>
            <person name="Tian Z."/>
        </authorList>
    </citation>
    <scope>NUCLEOTIDE SEQUENCE [LARGE SCALE GENOMIC DNA]</scope>
    <source>
        <strain evidence="11 12">Z23</strain>
        <strain evidence="10 13">Z24</strain>
    </source>
</reference>
<dbReference type="InterPro" id="IPR000914">
    <property type="entry name" value="SBP_5_dom"/>
</dbReference>
<dbReference type="Gene3D" id="3.90.76.10">
    <property type="entry name" value="Dipeptide-binding Protein, Domain 1"/>
    <property type="match status" value="1"/>
</dbReference>
<evidence type="ECO:0000259" key="9">
    <source>
        <dbReference type="Pfam" id="PF00496"/>
    </source>
</evidence>
<dbReference type="Gene3D" id="3.10.105.10">
    <property type="entry name" value="Dipeptide-binding Protein, Domain 3"/>
    <property type="match status" value="1"/>
</dbReference>
<dbReference type="PIRSF" id="PIRSF002741">
    <property type="entry name" value="MppA"/>
    <property type="match status" value="1"/>
</dbReference>
<gene>
    <name evidence="10" type="ORF">D6Z83_07235</name>
    <name evidence="11" type="ORF">EBE87_15435</name>
</gene>
<dbReference type="GO" id="GO:0043190">
    <property type="term" value="C:ATP-binding cassette (ABC) transporter complex"/>
    <property type="evidence" value="ECO:0007669"/>
    <property type="project" value="InterPro"/>
</dbReference>
<dbReference type="InterPro" id="IPR039424">
    <property type="entry name" value="SBP_5"/>
</dbReference>
<dbReference type="FunCoup" id="A0A3A9JF20">
    <property type="interactions" value="207"/>
</dbReference>
<dbReference type="Pfam" id="PF00496">
    <property type="entry name" value="SBP_bac_5"/>
    <property type="match status" value="1"/>
</dbReference>
<feature type="chain" id="PRO_5017449148" description="Glutathione-binding protein GsiB" evidence="8">
    <location>
        <begin position="23"/>
        <end position="508"/>
    </location>
</feature>
<dbReference type="InParanoid" id="A0A3A9JF20"/>
<evidence type="ECO:0000256" key="2">
    <source>
        <dbReference type="ARBA" id="ARBA00004418"/>
    </source>
</evidence>
<evidence type="ECO:0000256" key="5">
    <source>
        <dbReference type="ARBA" id="ARBA00022448"/>
    </source>
</evidence>
<proteinExistence type="inferred from homology"/>
<comment type="caution">
    <text evidence="10">The sequence shown here is derived from an EMBL/GenBank/DDBJ whole genome shotgun (WGS) entry which is preliminary data.</text>
</comment>
<evidence type="ECO:0000313" key="12">
    <source>
        <dbReference type="Proteomes" id="UP000274097"/>
    </source>
</evidence>
<keyword evidence="7" id="KW-0574">Periplasm</keyword>
<dbReference type="InterPro" id="IPR030678">
    <property type="entry name" value="Peptide/Ni-bd"/>
</dbReference>
<evidence type="ECO:0000256" key="7">
    <source>
        <dbReference type="ARBA" id="ARBA00022764"/>
    </source>
</evidence>
<evidence type="ECO:0000256" key="3">
    <source>
        <dbReference type="ARBA" id="ARBA00005695"/>
    </source>
</evidence>
<evidence type="ECO:0000256" key="6">
    <source>
        <dbReference type="ARBA" id="ARBA00022729"/>
    </source>
</evidence>
<dbReference type="PANTHER" id="PTHR30290">
    <property type="entry name" value="PERIPLASMIC BINDING COMPONENT OF ABC TRANSPORTER"/>
    <property type="match status" value="1"/>
</dbReference>
<dbReference type="Proteomes" id="UP000278036">
    <property type="component" value="Unassembled WGS sequence"/>
</dbReference>
<name>A0A3A9JF20_9PROT</name>
<evidence type="ECO:0000313" key="13">
    <source>
        <dbReference type="Proteomes" id="UP000278036"/>
    </source>
</evidence>
<feature type="signal peptide" evidence="8">
    <location>
        <begin position="1"/>
        <end position="22"/>
    </location>
</feature>
<dbReference type="GO" id="GO:1904680">
    <property type="term" value="F:peptide transmembrane transporter activity"/>
    <property type="evidence" value="ECO:0007669"/>
    <property type="project" value="TreeGrafter"/>
</dbReference>
<comment type="function">
    <text evidence="1">Part of the ABC transporter complex GsiABCD involved in glutathione import. Binds glutathione.</text>
</comment>
<organism evidence="10 13">
    <name type="scientific">Teichococcus wenyumeiae</name>
    <dbReference type="NCBI Taxonomy" id="2478470"/>
    <lineage>
        <taxon>Bacteria</taxon>
        <taxon>Pseudomonadati</taxon>
        <taxon>Pseudomonadota</taxon>
        <taxon>Alphaproteobacteria</taxon>
        <taxon>Acetobacterales</taxon>
        <taxon>Roseomonadaceae</taxon>
        <taxon>Roseomonas</taxon>
    </lineage>
</organism>
<keyword evidence="6 8" id="KW-0732">Signal</keyword>
<dbReference type="PANTHER" id="PTHR30290:SF32">
    <property type="entry name" value="GLUTATHIONE-BINDING PROTEIN GSIB"/>
    <property type="match status" value="1"/>
</dbReference>
<evidence type="ECO:0000313" key="11">
    <source>
        <dbReference type="EMBL" id="RMI20595.1"/>
    </source>
</evidence>
<keyword evidence="5" id="KW-0813">Transport</keyword>
<sequence>MIAALGVTAALPWLGHVTPALAAANDLTVGVPDNLTGLDPADVNDTLSQSACRLIFQGLYGFDPDMKLVPVLAESYEADETAKVFTFKLRQGVTFHDGTPFNAEAVKVNFERVANPDNRLKRQSLLAMLDRVEVVDPQTARVHLKEPFGAFVNTIAHPAGMMLSPKAIAQFGKEINRNPVGTGPFTFVSWNADTLRTKKNEKYWRQGLPKVQSVTFRSVPENGARIAMLQAGEAQFIYPLPTEMAPVVQRSPNVEIVDKPSIIARYVSMNCMQKPFNDVRVRQALNHAVNKEAYAKIVYNGFAGPLDAPIPPKLGFYSKQDPYPYDVAKAKKLLAEAGYPNGFETEMWANNNTLSQRGMQFMQQQLAAVGVKVTVLPMESGVLNDRIWSVQKPEDAQLKMYYGGWSSSTGDADWGLRPLLWGQGFPPKLYNTAYYSNPEVDKALEAAIATADPAKREEFYKQAQALIWKDAPWIFLGVENVLSAQSKRLSGMYRIPDGGLLIEEAALS</sequence>
<dbReference type="Gene3D" id="3.40.190.10">
    <property type="entry name" value="Periplasmic binding protein-like II"/>
    <property type="match status" value="1"/>
</dbReference>
<evidence type="ECO:0000256" key="1">
    <source>
        <dbReference type="ARBA" id="ARBA00003489"/>
    </source>
</evidence>
<dbReference type="GO" id="GO:0030288">
    <property type="term" value="C:outer membrane-bounded periplasmic space"/>
    <property type="evidence" value="ECO:0007669"/>
    <property type="project" value="TreeGrafter"/>
</dbReference>
<dbReference type="GO" id="GO:0042938">
    <property type="term" value="P:dipeptide transport"/>
    <property type="evidence" value="ECO:0007669"/>
    <property type="project" value="TreeGrafter"/>
</dbReference>
<evidence type="ECO:0000313" key="10">
    <source>
        <dbReference type="EMBL" id="RKK04860.1"/>
    </source>
</evidence>
<dbReference type="CDD" id="cd08499">
    <property type="entry name" value="PBP2_Ylib_like"/>
    <property type="match status" value="1"/>
</dbReference>
<feature type="domain" description="Solute-binding protein family 5" evidence="9">
    <location>
        <begin position="67"/>
        <end position="420"/>
    </location>
</feature>
<evidence type="ECO:0000256" key="8">
    <source>
        <dbReference type="SAM" id="SignalP"/>
    </source>
</evidence>
<keyword evidence="12" id="KW-1185">Reference proteome</keyword>
<comment type="similarity">
    <text evidence="3">Belongs to the bacterial solute-binding protein 5 family.</text>
</comment>
<dbReference type="EMBL" id="RFLX01000011">
    <property type="protein sequence ID" value="RMI20595.1"/>
    <property type="molecule type" value="Genomic_DNA"/>
</dbReference>
<dbReference type="SUPFAM" id="SSF53850">
    <property type="entry name" value="Periplasmic binding protein-like II"/>
    <property type="match status" value="1"/>
</dbReference>
<protein>
    <recommendedName>
        <fullName evidence="4">Glutathione-binding protein GsiB</fullName>
    </recommendedName>
</protein>
<comment type="subcellular location">
    <subcellularLocation>
        <location evidence="2">Periplasm</location>
    </subcellularLocation>
</comment>
<dbReference type="OrthoDB" id="9773508at2"/>
<dbReference type="AlphaFoldDB" id="A0A3A9JF20"/>
<dbReference type="Proteomes" id="UP000274097">
    <property type="component" value="Unassembled WGS sequence"/>
</dbReference>
<evidence type="ECO:0000256" key="4">
    <source>
        <dbReference type="ARBA" id="ARBA00017393"/>
    </source>
</evidence>